<proteinExistence type="predicted"/>
<dbReference type="EMBL" id="JAUSUQ010000008">
    <property type="protein sequence ID" value="MDQ0339645.1"/>
    <property type="molecule type" value="Genomic_DNA"/>
</dbReference>
<accession>A0ABU0CVU7</accession>
<evidence type="ECO:0000313" key="1">
    <source>
        <dbReference type="EMBL" id="MDQ0339645.1"/>
    </source>
</evidence>
<gene>
    <name evidence="1" type="ORF">J2S00_002433</name>
</gene>
<keyword evidence="2" id="KW-1185">Reference proteome</keyword>
<protein>
    <recommendedName>
        <fullName evidence="3">YqzL family protein</fullName>
    </recommendedName>
</protein>
<evidence type="ECO:0008006" key="3">
    <source>
        <dbReference type="Google" id="ProtNLM"/>
    </source>
</evidence>
<reference evidence="1 2" key="1">
    <citation type="submission" date="2023-07" db="EMBL/GenBank/DDBJ databases">
        <title>Genomic Encyclopedia of Type Strains, Phase IV (KMG-IV): sequencing the most valuable type-strain genomes for metagenomic binning, comparative biology and taxonomic classification.</title>
        <authorList>
            <person name="Goeker M."/>
        </authorList>
    </citation>
    <scope>NUCLEOTIDE SEQUENCE [LARGE SCALE GENOMIC DNA]</scope>
    <source>
        <strain evidence="1 2">DSM 17740</strain>
    </source>
</reference>
<dbReference type="Proteomes" id="UP001232445">
    <property type="component" value="Unassembled WGS sequence"/>
</dbReference>
<sequence>MRQIFWNVFAATGNIEAYLLYKEYETLQQGKEKEEVKLTEKQEHMEANHM</sequence>
<dbReference type="Pfam" id="PF14006">
    <property type="entry name" value="YqzL"/>
    <property type="match status" value="1"/>
</dbReference>
<dbReference type="RefSeq" id="WP_307339935.1">
    <property type="nucleotide sequence ID" value="NZ_JAUSUQ010000008.1"/>
</dbReference>
<dbReference type="InterPro" id="IPR025617">
    <property type="entry name" value="YqzL"/>
</dbReference>
<name>A0ABU0CVU7_9BACI</name>
<organism evidence="1 2">
    <name type="scientific">Caldalkalibacillus uzonensis</name>
    <dbReference type="NCBI Taxonomy" id="353224"/>
    <lineage>
        <taxon>Bacteria</taxon>
        <taxon>Bacillati</taxon>
        <taxon>Bacillota</taxon>
        <taxon>Bacilli</taxon>
        <taxon>Bacillales</taxon>
        <taxon>Bacillaceae</taxon>
        <taxon>Caldalkalibacillus</taxon>
    </lineage>
</organism>
<comment type="caution">
    <text evidence="1">The sequence shown here is derived from an EMBL/GenBank/DDBJ whole genome shotgun (WGS) entry which is preliminary data.</text>
</comment>
<evidence type="ECO:0000313" key="2">
    <source>
        <dbReference type="Proteomes" id="UP001232445"/>
    </source>
</evidence>